<dbReference type="Gene3D" id="2.60.40.1190">
    <property type="match status" value="1"/>
</dbReference>
<organism evidence="9 10">
    <name type="scientific">Malus baccata</name>
    <name type="common">Siberian crab apple</name>
    <name type="synonym">Pyrus baccata</name>
    <dbReference type="NCBI Taxonomy" id="106549"/>
    <lineage>
        <taxon>Eukaryota</taxon>
        <taxon>Viridiplantae</taxon>
        <taxon>Streptophyta</taxon>
        <taxon>Embryophyta</taxon>
        <taxon>Tracheophyta</taxon>
        <taxon>Spermatophyta</taxon>
        <taxon>Magnoliopsida</taxon>
        <taxon>eudicotyledons</taxon>
        <taxon>Gunneridae</taxon>
        <taxon>Pentapetalae</taxon>
        <taxon>rosids</taxon>
        <taxon>fabids</taxon>
        <taxon>Rosales</taxon>
        <taxon>Rosaceae</taxon>
        <taxon>Amygdaloideae</taxon>
        <taxon>Maleae</taxon>
        <taxon>Malus</taxon>
    </lineage>
</organism>
<dbReference type="SMART" id="SM00887">
    <property type="entry name" value="EB_dh"/>
    <property type="match status" value="1"/>
</dbReference>
<dbReference type="GO" id="GO:0020037">
    <property type="term" value="F:heme binding"/>
    <property type="evidence" value="ECO:0007669"/>
    <property type="project" value="InterPro"/>
</dbReference>
<keyword evidence="4" id="KW-0249">Electron transport</keyword>
<dbReference type="CDD" id="cd00241">
    <property type="entry name" value="DOMON_like"/>
    <property type="match status" value="1"/>
</dbReference>
<evidence type="ECO:0000256" key="1">
    <source>
        <dbReference type="ARBA" id="ARBA00022448"/>
    </source>
</evidence>
<dbReference type="Proteomes" id="UP000315295">
    <property type="component" value="Unassembled WGS sequence"/>
</dbReference>
<dbReference type="EMBL" id="VIEB01000611">
    <property type="protein sequence ID" value="TQD85118.1"/>
    <property type="molecule type" value="Genomic_DNA"/>
</dbReference>
<dbReference type="GO" id="GO:0046872">
    <property type="term" value="F:metal ion binding"/>
    <property type="evidence" value="ECO:0007669"/>
    <property type="project" value="UniProtKB-KW"/>
</dbReference>
<evidence type="ECO:0000256" key="7">
    <source>
        <dbReference type="SAM" id="Phobius"/>
    </source>
</evidence>
<feature type="region of interest" description="Disordered" evidence="6">
    <location>
        <begin position="1"/>
        <end position="24"/>
    </location>
</feature>
<dbReference type="PANTHER" id="PTHR36044">
    <property type="entry name" value="HEME BINDING PROTEIN"/>
    <property type="match status" value="1"/>
</dbReference>
<sequence>MKGFYRQRKSSSVGGTPKKKKSQSVVQPKATAAFFGSGVISHGSPELKVLRLVLVVLVYCVLLIRQANSHTESGEWSCESESEIRVQAEFGPGLITLDGHADDWKDIDGFEFSLLPALDPDAENEYKGGKMTVKALHDGRDAFFMVQVDGDYAYSKGDNNKCPSVALMFQIGRDATYHSMGGCKEGVDSCTNKTCKGHEVDIMHFSIGNAIPGRLYGGNPIDNSNGNGGDRFGHLVDLYAWNPHCRYLDGIGSSANDSSAQNDWKGAWWHSSLNVHSGFVEEDSPYSSDAQKGTFYFEFSRPLRTMDRLQQNDWKGAWWHSSLNVHSGFVEEDSPYSSDAQKGTFYFEFSRPLRTMDRLQQDVQFTIGGSSKMSVAFWYPVDKKPWHGSGHYSISCEWVPLDISSRSSLLTTARPSSSVNAASVFALLLSVISLCASVFIGYWVVKPKTSQFTPIENL</sequence>
<dbReference type="InterPro" id="IPR019020">
    <property type="entry name" value="Cyt-c552/DMSO_Rdtase_haem-bd"/>
</dbReference>
<keyword evidence="7" id="KW-1133">Transmembrane helix</keyword>
<feature type="transmembrane region" description="Helical" evidence="7">
    <location>
        <begin position="424"/>
        <end position="445"/>
    </location>
</feature>
<keyword evidence="3" id="KW-0479">Metal-binding</keyword>
<name>A0A540LF60_MALBA</name>
<keyword evidence="1" id="KW-0813">Transport</keyword>
<keyword evidence="7" id="KW-0472">Membrane</keyword>
<evidence type="ECO:0000256" key="6">
    <source>
        <dbReference type="SAM" id="MobiDB-lite"/>
    </source>
</evidence>
<protein>
    <recommendedName>
        <fullName evidence="8">Cytochrome c-552/DMSO reductase-like haem-binding domain-containing protein</fullName>
    </recommendedName>
</protein>
<keyword evidence="10" id="KW-1185">Reference proteome</keyword>
<evidence type="ECO:0000256" key="2">
    <source>
        <dbReference type="ARBA" id="ARBA00022617"/>
    </source>
</evidence>
<evidence type="ECO:0000256" key="5">
    <source>
        <dbReference type="ARBA" id="ARBA00023004"/>
    </source>
</evidence>
<reference evidence="9 10" key="1">
    <citation type="journal article" date="2019" name="G3 (Bethesda)">
        <title>Sequencing of a Wild Apple (Malus baccata) Genome Unravels the Differences Between Cultivated and Wild Apple Species Regarding Disease Resistance and Cold Tolerance.</title>
        <authorList>
            <person name="Chen X."/>
        </authorList>
    </citation>
    <scope>NUCLEOTIDE SEQUENCE [LARGE SCALE GENOMIC DNA]</scope>
    <source>
        <strain evidence="10">cv. Shandingzi</strain>
        <tissue evidence="9">Leaves</tissue>
    </source>
</reference>
<proteinExistence type="predicted"/>
<keyword evidence="5" id="KW-0408">Iron</keyword>
<keyword evidence="7" id="KW-0812">Transmembrane</keyword>
<keyword evidence="2" id="KW-0349">Heme</keyword>
<evidence type="ECO:0000313" key="9">
    <source>
        <dbReference type="EMBL" id="TQD85118.1"/>
    </source>
</evidence>
<gene>
    <name evidence="9" type="ORF">C1H46_029402</name>
</gene>
<dbReference type="Pfam" id="PF09459">
    <property type="entry name" value="EB_dh"/>
    <property type="match status" value="1"/>
</dbReference>
<dbReference type="STRING" id="106549.A0A540LF60"/>
<feature type="domain" description="Cytochrome c-552/DMSO reductase-like haem-binding" evidence="8">
    <location>
        <begin position="101"/>
        <end position="393"/>
    </location>
</feature>
<dbReference type="PANTHER" id="PTHR36044:SF1">
    <property type="entry name" value="HEME BINDING PROTEIN"/>
    <property type="match status" value="1"/>
</dbReference>
<dbReference type="AlphaFoldDB" id="A0A540LF60"/>
<evidence type="ECO:0000259" key="8">
    <source>
        <dbReference type="SMART" id="SM00887"/>
    </source>
</evidence>
<evidence type="ECO:0000256" key="3">
    <source>
        <dbReference type="ARBA" id="ARBA00022723"/>
    </source>
</evidence>
<comment type="caution">
    <text evidence="9">The sequence shown here is derived from an EMBL/GenBank/DDBJ whole genome shotgun (WGS) entry which is preliminary data.</text>
</comment>
<accession>A0A540LF60</accession>
<evidence type="ECO:0000256" key="4">
    <source>
        <dbReference type="ARBA" id="ARBA00022982"/>
    </source>
</evidence>
<evidence type="ECO:0000313" key="10">
    <source>
        <dbReference type="Proteomes" id="UP000315295"/>
    </source>
</evidence>